<feature type="region of interest" description="Disordered" evidence="1">
    <location>
        <begin position="1"/>
        <end position="96"/>
    </location>
</feature>
<feature type="compositionally biased region" description="Low complexity" evidence="1">
    <location>
        <begin position="43"/>
        <end position="53"/>
    </location>
</feature>
<sequence length="119" mass="12253">METGPHEHKAQTLGSSCVSSNSLKPTVCRRASTSLDSSPEVGSLSSSRATSSHASREPSCPLTHIAAPSPPSPPAPPPLLGTGLRLSSEDEVDGGSSPMPSCYCLVILYTFRNSCGGLK</sequence>
<gene>
    <name evidence="2" type="ORF">E2C01_088839</name>
</gene>
<keyword evidence="3" id="KW-1185">Reference proteome</keyword>
<feature type="compositionally biased region" description="Polar residues" evidence="1">
    <location>
        <begin position="12"/>
        <end position="24"/>
    </location>
</feature>
<organism evidence="2 3">
    <name type="scientific">Portunus trituberculatus</name>
    <name type="common">Swimming crab</name>
    <name type="synonym">Neptunus trituberculatus</name>
    <dbReference type="NCBI Taxonomy" id="210409"/>
    <lineage>
        <taxon>Eukaryota</taxon>
        <taxon>Metazoa</taxon>
        <taxon>Ecdysozoa</taxon>
        <taxon>Arthropoda</taxon>
        <taxon>Crustacea</taxon>
        <taxon>Multicrustacea</taxon>
        <taxon>Malacostraca</taxon>
        <taxon>Eumalacostraca</taxon>
        <taxon>Eucarida</taxon>
        <taxon>Decapoda</taxon>
        <taxon>Pleocyemata</taxon>
        <taxon>Brachyura</taxon>
        <taxon>Eubrachyura</taxon>
        <taxon>Portunoidea</taxon>
        <taxon>Portunidae</taxon>
        <taxon>Portuninae</taxon>
        <taxon>Portunus</taxon>
    </lineage>
</organism>
<feature type="compositionally biased region" description="Basic and acidic residues" evidence="1">
    <location>
        <begin position="1"/>
        <end position="10"/>
    </location>
</feature>
<proteinExistence type="predicted"/>
<evidence type="ECO:0000313" key="3">
    <source>
        <dbReference type="Proteomes" id="UP000324222"/>
    </source>
</evidence>
<evidence type="ECO:0000256" key="1">
    <source>
        <dbReference type="SAM" id="MobiDB-lite"/>
    </source>
</evidence>
<reference evidence="2 3" key="1">
    <citation type="submission" date="2019-05" db="EMBL/GenBank/DDBJ databases">
        <title>Another draft genome of Portunus trituberculatus and its Hox gene families provides insights of decapod evolution.</title>
        <authorList>
            <person name="Jeong J.-H."/>
            <person name="Song I."/>
            <person name="Kim S."/>
            <person name="Choi T."/>
            <person name="Kim D."/>
            <person name="Ryu S."/>
            <person name="Kim W."/>
        </authorList>
    </citation>
    <scope>NUCLEOTIDE SEQUENCE [LARGE SCALE GENOMIC DNA]</scope>
    <source>
        <tissue evidence="2">Muscle</tissue>
    </source>
</reference>
<accession>A0A5B7JFR1</accession>
<dbReference type="AlphaFoldDB" id="A0A5B7JFR1"/>
<evidence type="ECO:0000313" key="2">
    <source>
        <dbReference type="EMBL" id="MPC93699.1"/>
    </source>
</evidence>
<comment type="caution">
    <text evidence="2">The sequence shown here is derived from an EMBL/GenBank/DDBJ whole genome shotgun (WGS) entry which is preliminary data.</text>
</comment>
<protein>
    <submittedName>
        <fullName evidence="2">Uncharacterized protein</fullName>
    </submittedName>
</protein>
<feature type="compositionally biased region" description="Pro residues" evidence="1">
    <location>
        <begin position="68"/>
        <end position="79"/>
    </location>
</feature>
<name>A0A5B7JFR1_PORTR</name>
<dbReference type="EMBL" id="VSRR010095774">
    <property type="protein sequence ID" value="MPC93699.1"/>
    <property type="molecule type" value="Genomic_DNA"/>
</dbReference>
<dbReference type="Proteomes" id="UP000324222">
    <property type="component" value="Unassembled WGS sequence"/>
</dbReference>